<name>K2R9C4_METFP</name>
<dbReference type="AlphaFoldDB" id="K2R9C4"/>
<dbReference type="RefSeq" id="WP_004031664.1">
    <property type="nucleotide sequence ID" value="NZ_AMPO01000011.1"/>
</dbReference>
<feature type="domain" description="Glycosyl transferase family 1" evidence="1">
    <location>
        <begin position="184"/>
        <end position="350"/>
    </location>
</feature>
<dbReference type="InterPro" id="IPR001296">
    <property type="entry name" value="Glyco_trans_1"/>
</dbReference>
<dbReference type="InterPro" id="IPR028098">
    <property type="entry name" value="Glyco_trans_4-like_N"/>
</dbReference>
<gene>
    <name evidence="3" type="ORF">A994_10947</name>
</gene>
<feature type="domain" description="Glycosyltransferase subfamily 4-like N-terminal" evidence="2">
    <location>
        <begin position="14"/>
        <end position="177"/>
    </location>
</feature>
<evidence type="ECO:0000259" key="1">
    <source>
        <dbReference type="Pfam" id="PF00534"/>
    </source>
</evidence>
<evidence type="ECO:0000313" key="4">
    <source>
        <dbReference type="Proteomes" id="UP000007360"/>
    </source>
</evidence>
<evidence type="ECO:0000259" key="2">
    <source>
        <dbReference type="Pfam" id="PF13439"/>
    </source>
</evidence>
<reference evidence="3 4" key="1">
    <citation type="journal article" date="2012" name="J. Bacteriol.">
        <title>Draft genome sequence of Methanobacterium formicicum DSM 3637, an archaebacterium isolated from the methane producer amoeba Pelomyxa palustris.</title>
        <authorList>
            <person name="Gutierrez G."/>
        </authorList>
    </citation>
    <scope>NUCLEOTIDE SEQUENCE [LARGE SCALE GENOMIC DNA]</scope>
    <source>
        <strain evidence="4">DSM 3637 / PP1</strain>
    </source>
</reference>
<dbReference type="PATRIC" id="fig|1204725.3.peg.2200"/>
<dbReference type="Pfam" id="PF00534">
    <property type="entry name" value="Glycos_transf_1"/>
    <property type="match status" value="1"/>
</dbReference>
<dbReference type="PANTHER" id="PTHR45947:SF3">
    <property type="entry name" value="SULFOQUINOVOSYL TRANSFERASE SQD2"/>
    <property type="match status" value="1"/>
</dbReference>
<dbReference type="Pfam" id="PF13439">
    <property type="entry name" value="Glyco_transf_4"/>
    <property type="match status" value="1"/>
</dbReference>
<protein>
    <submittedName>
        <fullName evidence="3">Group 1 glycosyl transferase</fullName>
    </submittedName>
</protein>
<accession>K2R9C4</accession>
<dbReference type="GO" id="GO:0016757">
    <property type="term" value="F:glycosyltransferase activity"/>
    <property type="evidence" value="ECO:0007669"/>
    <property type="project" value="InterPro"/>
</dbReference>
<dbReference type="InterPro" id="IPR050194">
    <property type="entry name" value="Glycosyltransferase_grp1"/>
</dbReference>
<dbReference type="SUPFAM" id="SSF53756">
    <property type="entry name" value="UDP-Glycosyltransferase/glycogen phosphorylase"/>
    <property type="match status" value="1"/>
</dbReference>
<dbReference type="OrthoDB" id="132546at2157"/>
<dbReference type="PANTHER" id="PTHR45947">
    <property type="entry name" value="SULFOQUINOVOSYL TRANSFERASE SQD2"/>
    <property type="match status" value="1"/>
</dbReference>
<dbReference type="EMBL" id="AMPO01000011">
    <property type="protein sequence ID" value="EKF84909.1"/>
    <property type="molecule type" value="Genomic_DNA"/>
</dbReference>
<proteinExistence type="predicted"/>
<dbReference type="Proteomes" id="UP000007360">
    <property type="component" value="Unassembled WGS sequence"/>
</dbReference>
<organism evidence="3 4">
    <name type="scientific">Methanobacterium formicicum (strain DSM 3637 / PP1)</name>
    <dbReference type="NCBI Taxonomy" id="1204725"/>
    <lineage>
        <taxon>Archaea</taxon>
        <taxon>Methanobacteriati</taxon>
        <taxon>Methanobacteriota</taxon>
        <taxon>Methanomada group</taxon>
        <taxon>Methanobacteria</taxon>
        <taxon>Methanobacteriales</taxon>
        <taxon>Methanobacteriaceae</taxon>
        <taxon>Methanobacterium</taxon>
    </lineage>
</organism>
<dbReference type="Gene3D" id="3.40.50.2000">
    <property type="entry name" value="Glycogen Phosphorylase B"/>
    <property type="match status" value="2"/>
</dbReference>
<keyword evidence="4" id="KW-1185">Reference proteome</keyword>
<evidence type="ECO:0000313" key="3">
    <source>
        <dbReference type="EMBL" id="EKF84909.1"/>
    </source>
</evidence>
<sequence length="373" mass="42013">MNILQTPVRFYPFIGGVENYVYYLSQELVKSGHEIQVICANDPPSPETEILKGIKVKRIPYYGKIANTNITPSLPLEISRTDFDIMHTHLPTPWSADWSMIIGKLKKKPLVLSYYNDIIGSGLSNYFARFYNSTSLKLLLKAAQRIIIIQEDYIHFSPYLEEYQDKVVVVPCGVDTSTFYPTNPKKDEKSSDMFFLSVLDDFHKYKGLDYLLEALTEVKQEIPDVKLIVGGKGNLINYYQKQVKSLGLEGNVEFHGFIPEESLLEYYNQCQAFVLPSISSAQEGFGIVALEALACAKPVISTEIVGISKDIKKTNSGVIVTPRDSASLAGAILDVLKSKNSSKMGQNGRKLVEDRYTWKRVAMMTEAIYKELI</sequence>
<keyword evidence="3" id="KW-0808">Transferase</keyword>
<comment type="caution">
    <text evidence="3">The sequence shown here is derived from an EMBL/GenBank/DDBJ whole genome shotgun (WGS) entry which is preliminary data.</text>
</comment>
<dbReference type="CDD" id="cd03801">
    <property type="entry name" value="GT4_PimA-like"/>
    <property type="match status" value="1"/>
</dbReference>